<dbReference type="EMBL" id="CM045767">
    <property type="protein sequence ID" value="KAI7997671.1"/>
    <property type="molecule type" value="Genomic_DNA"/>
</dbReference>
<keyword evidence="2" id="KW-1185">Reference proteome</keyword>
<gene>
    <name evidence="1" type="ORF">LOK49_LG10G02664</name>
</gene>
<proteinExistence type="predicted"/>
<organism evidence="1 2">
    <name type="scientific">Camellia lanceoleosa</name>
    <dbReference type="NCBI Taxonomy" id="1840588"/>
    <lineage>
        <taxon>Eukaryota</taxon>
        <taxon>Viridiplantae</taxon>
        <taxon>Streptophyta</taxon>
        <taxon>Embryophyta</taxon>
        <taxon>Tracheophyta</taxon>
        <taxon>Spermatophyta</taxon>
        <taxon>Magnoliopsida</taxon>
        <taxon>eudicotyledons</taxon>
        <taxon>Gunneridae</taxon>
        <taxon>Pentapetalae</taxon>
        <taxon>asterids</taxon>
        <taxon>Ericales</taxon>
        <taxon>Theaceae</taxon>
        <taxon>Camellia</taxon>
    </lineage>
</organism>
<evidence type="ECO:0000313" key="1">
    <source>
        <dbReference type="EMBL" id="KAI7997671.1"/>
    </source>
</evidence>
<accession>A0ACC0GDF2</accession>
<comment type="caution">
    <text evidence="1">The sequence shown here is derived from an EMBL/GenBank/DDBJ whole genome shotgun (WGS) entry which is preliminary data.</text>
</comment>
<protein>
    <submittedName>
        <fullName evidence="1">Ankyrin repeat-containing protein ITN1</fullName>
    </submittedName>
</protein>
<sequence length="622" mass="70230">MAISPTNSFIAPPLIISCSRAFKLASDCNSSESSTLLCNFLRQERVQLIDARGNTLLHFLAMYGNLSAFKMLLGDGILTNEDLAKGNKKGDTPLHEAAKFGQKEIVEVLLEYERDLVMVSNNSEETPLFTAALCGKKEVFDLLIKDGRIHSDHYVMARTDGSTVLHAAIMGEYFSLAMSILETFPKLAHKYDSKGRTPLDLLATKPLSFNSGSSYSLVNLGSRPFIPLQLIAIFVYFCIPSMVYGWKHAGDEENQHQNGHDISNLGHLATKLIPGFRFRRILRVCAWLREIDDAKKKHEFALKTAKNKKTKLKNPIVHATENGIIKLVKEILEIFPDAAYSFDKNGKNILHIAVEQKDRVLYDYLKKNVDHKDGMLSDVDNDGNTVLHLAANMGTSPKVVLGHLNQMTWDICWFKRVWYDSPPHFLYHENSNGMTAKELFEINHIDLRDKAEKAFKDMNNGLMLVTALIGTVNYAALFTLPGGYDQDNQSKTYGEPILLIQEDTEDDTSKFLWYISIALFSSLFALVSMLSIQLSRFRSNDFYIALPFRYIVAVMALACSTIFTLTACMQAYILDRISFNSDSYMWPIGILMALVYIDALYLTSYYMFFVIGSSFAYKGQEM</sequence>
<dbReference type="Proteomes" id="UP001060215">
    <property type="component" value="Chromosome 10"/>
</dbReference>
<reference evidence="1 2" key="1">
    <citation type="journal article" date="2022" name="Plant J.">
        <title>Chromosome-level genome of Camellia lanceoleosa provides a valuable resource for understanding genome evolution and self-incompatibility.</title>
        <authorList>
            <person name="Gong W."/>
            <person name="Xiao S."/>
            <person name="Wang L."/>
            <person name="Liao Z."/>
            <person name="Chang Y."/>
            <person name="Mo W."/>
            <person name="Hu G."/>
            <person name="Li W."/>
            <person name="Zhao G."/>
            <person name="Zhu H."/>
            <person name="Hu X."/>
            <person name="Ji K."/>
            <person name="Xiang X."/>
            <person name="Song Q."/>
            <person name="Yuan D."/>
            <person name="Jin S."/>
            <person name="Zhang L."/>
        </authorList>
    </citation>
    <scope>NUCLEOTIDE SEQUENCE [LARGE SCALE GENOMIC DNA]</scope>
    <source>
        <strain evidence="1">SQ_2022a</strain>
    </source>
</reference>
<evidence type="ECO:0000313" key="2">
    <source>
        <dbReference type="Proteomes" id="UP001060215"/>
    </source>
</evidence>
<name>A0ACC0GDF2_9ERIC</name>